<sequence length="386" mass="43369">MVIKKELGKKQTFARELNNEIILKSIRKKPSSLTELTSALKLSSATVSSILTCLLNHNIIKVCSTGSINGLGRKRVIYSINDCYGLVVIVSITSLSINITISNMLNETLASKTREISVYDMKSIYETIIEIKDLLTLENVRDIPVRSIIISLPGLINKNTGELQVSPQFDKEFFSNKNNLIDIFTKCFHTNVYLENDSKLMMKGELSYGTFPLSSKGMLIYCDYGIGGAIEFDNKLFLGSRGYAGEVGLIKVFSDGQENYLDEFISLRALKETFKAKYNLDISLDDIFKLFNEKDNRVVSEVLNSASLLASGIIEMIDVFDLDYFLIGGRVTNFGDLYINKIREIINKKYKDVSINFTFNDGKAIIDGAKETGIEYILKNTLKEIK</sequence>
<evidence type="ECO:0000256" key="2">
    <source>
        <dbReference type="ARBA" id="ARBA00006479"/>
    </source>
</evidence>
<reference evidence="6" key="2">
    <citation type="journal article" date="2021" name="PeerJ">
        <title>Extensive microbial diversity within the chicken gut microbiome revealed by metagenomics and culture.</title>
        <authorList>
            <person name="Gilroy R."/>
            <person name="Ravi A."/>
            <person name="Getino M."/>
            <person name="Pursley I."/>
            <person name="Horton D.L."/>
            <person name="Alikhan N.F."/>
            <person name="Baker D."/>
            <person name="Gharbi K."/>
            <person name="Hall N."/>
            <person name="Watson M."/>
            <person name="Adriaenssens E.M."/>
            <person name="Foster-Nyarko E."/>
            <person name="Jarju S."/>
            <person name="Secka A."/>
            <person name="Antonio M."/>
            <person name="Oren A."/>
            <person name="Chaudhuri R.R."/>
            <person name="La Ragione R."/>
            <person name="Hildebrand F."/>
            <person name="Pallen M.J."/>
        </authorList>
    </citation>
    <scope>NUCLEOTIDE SEQUENCE</scope>
    <source>
        <strain evidence="6">11159</strain>
    </source>
</reference>
<keyword evidence="5" id="KW-0472">Membrane</keyword>
<proteinExistence type="inferred from homology"/>
<gene>
    <name evidence="6" type="ORF">IAC58_05210</name>
</gene>
<feature type="transmembrane region" description="Helical" evidence="5">
    <location>
        <begin position="83"/>
        <end position="105"/>
    </location>
</feature>
<evidence type="ECO:0000256" key="3">
    <source>
        <dbReference type="ARBA" id="ARBA00022629"/>
    </source>
</evidence>
<dbReference type="EMBL" id="JADIMY010000105">
    <property type="protein sequence ID" value="MBO8427919.1"/>
    <property type="molecule type" value="Genomic_DNA"/>
</dbReference>
<dbReference type="InterPro" id="IPR000600">
    <property type="entry name" value="ROK"/>
</dbReference>
<evidence type="ECO:0000313" key="7">
    <source>
        <dbReference type="Proteomes" id="UP000823613"/>
    </source>
</evidence>
<keyword evidence="5" id="KW-1133">Transmembrane helix</keyword>
<dbReference type="GO" id="GO:0003677">
    <property type="term" value="F:DNA binding"/>
    <property type="evidence" value="ECO:0007669"/>
    <property type="project" value="UniProtKB-KW"/>
</dbReference>
<dbReference type="InterPro" id="IPR011991">
    <property type="entry name" value="ArsR-like_HTH"/>
</dbReference>
<dbReference type="SUPFAM" id="SSF53067">
    <property type="entry name" value="Actin-like ATPase domain"/>
    <property type="match status" value="1"/>
</dbReference>
<evidence type="ECO:0000256" key="1">
    <source>
        <dbReference type="ARBA" id="ARBA00002486"/>
    </source>
</evidence>
<dbReference type="PANTHER" id="PTHR18964:SF149">
    <property type="entry name" value="BIFUNCTIONAL UDP-N-ACETYLGLUCOSAMINE 2-EPIMERASE_N-ACETYLMANNOSAMINE KINASE"/>
    <property type="match status" value="1"/>
</dbReference>
<evidence type="ECO:0000256" key="4">
    <source>
        <dbReference type="ARBA" id="ARBA00023125"/>
    </source>
</evidence>
<dbReference type="Gene3D" id="1.10.10.10">
    <property type="entry name" value="Winged helix-like DNA-binding domain superfamily/Winged helix DNA-binding domain"/>
    <property type="match status" value="1"/>
</dbReference>
<comment type="caution">
    <text evidence="6">The sequence shown here is derived from an EMBL/GenBank/DDBJ whole genome shotgun (WGS) entry which is preliminary data.</text>
</comment>
<dbReference type="InterPro" id="IPR043129">
    <property type="entry name" value="ATPase_NBD"/>
</dbReference>
<evidence type="ECO:0000313" key="6">
    <source>
        <dbReference type="EMBL" id="MBO8427919.1"/>
    </source>
</evidence>
<dbReference type="Pfam" id="PF00480">
    <property type="entry name" value="ROK"/>
    <property type="match status" value="1"/>
</dbReference>
<keyword evidence="3" id="KW-0119">Carbohydrate metabolism</keyword>
<dbReference type="InterPro" id="IPR036388">
    <property type="entry name" value="WH-like_DNA-bd_sf"/>
</dbReference>
<dbReference type="Gene3D" id="3.30.420.40">
    <property type="match status" value="2"/>
</dbReference>
<dbReference type="InterPro" id="IPR036390">
    <property type="entry name" value="WH_DNA-bd_sf"/>
</dbReference>
<accession>A0A9D9DMU9</accession>
<name>A0A9D9DMU9_9BACL</name>
<dbReference type="Proteomes" id="UP000823613">
    <property type="component" value="Unassembled WGS sequence"/>
</dbReference>
<comment type="function">
    <text evidence="1">Transcriptional repressor of xylose-utilizing enzymes.</text>
</comment>
<dbReference type="PANTHER" id="PTHR18964">
    <property type="entry name" value="ROK (REPRESSOR, ORF, KINASE) FAMILY"/>
    <property type="match status" value="1"/>
</dbReference>
<keyword evidence="3" id="KW-0859">Xylose metabolism</keyword>
<dbReference type="AlphaFoldDB" id="A0A9D9DMU9"/>
<dbReference type="CDD" id="cd00090">
    <property type="entry name" value="HTH_ARSR"/>
    <property type="match status" value="1"/>
</dbReference>
<organism evidence="6 7">
    <name type="scientific">Candidatus Onthovivens merdipullorum</name>
    <dbReference type="NCBI Taxonomy" id="2840889"/>
    <lineage>
        <taxon>Bacteria</taxon>
        <taxon>Bacillati</taxon>
        <taxon>Bacillota</taxon>
        <taxon>Bacilli</taxon>
        <taxon>Bacillales</taxon>
        <taxon>Candidatus Onthovivens</taxon>
    </lineage>
</organism>
<keyword evidence="4" id="KW-0238">DNA-binding</keyword>
<comment type="similarity">
    <text evidence="2">Belongs to the ROK (NagC/XylR) family.</text>
</comment>
<dbReference type="GO" id="GO:0042732">
    <property type="term" value="P:D-xylose metabolic process"/>
    <property type="evidence" value="ECO:0007669"/>
    <property type="project" value="UniProtKB-KW"/>
</dbReference>
<dbReference type="SUPFAM" id="SSF46785">
    <property type="entry name" value="Winged helix' DNA-binding domain"/>
    <property type="match status" value="1"/>
</dbReference>
<protein>
    <submittedName>
        <fullName evidence="6">ROK family transcriptional regulator</fullName>
    </submittedName>
</protein>
<reference evidence="6" key="1">
    <citation type="submission" date="2020-10" db="EMBL/GenBank/DDBJ databases">
        <authorList>
            <person name="Gilroy R."/>
        </authorList>
    </citation>
    <scope>NUCLEOTIDE SEQUENCE</scope>
    <source>
        <strain evidence="6">11159</strain>
    </source>
</reference>
<keyword evidence="5" id="KW-0812">Transmembrane</keyword>
<evidence type="ECO:0000256" key="5">
    <source>
        <dbReference type="SAM" id="Phobius"/>
    </source>
</evidence>